<dbReference type="EMBL" id="CADEBC010000591">
    <property type="protein sequence ID" value="CAB3257510.1"/>
    <property type="molecule type" value="Genomic_DNA"/>
</dbReference>
<gene>
    <name evidence="1" type="ORF">APLA_LOCUS16029</name>
</gene>
<keyword evidence="2" id="KW-1185">Reference proteome</keyword>
<dbReference type="AlphaFoldDB" id="A0A8S1B4K3"/>
<name>A0A8S1B4K3_ARCPL</name>
<accession>A0A8S1B4K3</accession>
<comment type="caution">
    <text evidence="1">The sequence shown here is derived from an EMBL/GenBank/DDBJ whole genome shotgun (WGS) entry which is preliminary data.</text>
</comment>
<protein>
    <submittedName>
        <fullName evidence="1">Uncharacterized protein</fullName>
    </submittedName>
</protein>
<dbReference type="Proteomes" id="UP000494106">
    <property type="component" value="Unassembled WGS sequence"/>
</dbReference>
<evidence type="ECO:0000313" key="2">
    <source>
        <dbReference type="Proteomes" id="UP000494106"/>
    </source>
</evidence>
<sequence length="147" mass="15775">MMIDDDTTSLSSLSSKSRATTASAEAGSFPGWCRLTQPCSTSCSAEGAYLASFSRRAARKPCVLFPNGTPTSTMLMHNNIGPHYCRRFMCSGDGSVDGDVTHAAGSSYQPVLDAVVPHLSRRRMRPAVVEHMRKELQVISASATAFV</sequence>
<evidence type="ECO:0000313" key="1">
    <source>
        <dbReference type="EMBL" id="CAB3257510.1"/>
    </source>
</evidence>
<reference evidence="1 2" key="1">
    <citation type="submission" date="2020-04" db="EMBL/GenBank/DDBJ databases">
        <authorList>
            <person name="Wallbank WR R."/>
            <person name="Pardo Diaz C."/>
            <person name="Kozak K."/>
            <person name="Martin S."/>
            <person name="Jiggins C."/>
            <person name="Moest M."/>
            <person name="Warren A I."/>
            <person name="Byers J.R.P. K."/>
            <person name="Montejo-Kovacevich G."/>
            <person name="Yen C E."/>
        </authorList>
    </citation>
    <scope>NUCLEOTIDE SEQUENCE [LARGE SCALE GENOMIC DNA]</scope>
</reference>
<organism evidence="1 2">
    <name type="scientific">Arctia plantaginis</name>
    <name type="common">Wood tiger moth</name>
    <name type="synonym">Phalaena plantaginis</name>
    <dbReference type="NCBI Taxonomy" id="874455"/>
    <lineage>
        <taxon>Eukaryota</taxon>
        <taxon>Metazoa</taxon>
        <taxon>Ecdysozoa</taxon>
        <taxon>Arthropoda</taxon>
        <taxon>Hexapoda</taxon>
        <taxon>Insecta</taxon>
        <taxon>Pterygota</taxon>
        <taxon>Neoptera</taxon>
        <taxon>Endopterygota</taxon>
        <taxon>Lepidoptera</taxon>
        <taxon>Glossata</taxon>
        <taxon>Ditrysia</taxon>
        <taxon>Noctuoidea</taxon>
        <taxon>Erebidae</taxon>
        <taxon>Arctiinae</taxon>
        <taxon>Arctia</taxon>
    </lineage>
</organism>
<proteinExistence type="predicted"/>